<keyword evidence="3" id="KW-1185">Reference proteome</keyword>
<evidence type="ECO:0000259" key="1">
    <source>
        <dbReference type="Pfam" id="PF02698"/>
    </source>
</evidence>
<dbReference type="PANTHER" id="PTHR30336:SF20">
    <property type="entry name" value="DUF218 DOMAIN-CONTAINING PROTEIN"/>
    <property type="match status" value="1"/>
</dbReference>
<dbReference type="PANTHER" id="PTHR30336">
    <property type="entry name" value="INNER MEMBRANE PROTEIN, PROBABLE PERMEASE"/>
    <property type="match status" value="1"/>
</dbReference>
<reference evidence="2" key="1">
    <citation type="submission" date="2020-08" db="EMBL/GenBank/DDBJ databases">
        <authorList>
            <person name="Cejkova D."/>
            <person name="Kubasova T."/>
            <person name="Jahodarova E."/>
            <person name="Rychlik I."/>
        </authorList>
    </citation>
    <scope>NUCLEOTIDE SEQUENCE</scope>
    <source>
        <strain evidence="2">An559</strain>
    </source>
</reference>
<organism evidence="2 3">
    <name type="scientific">Merdimmobilis hominis</name>
    <dbReference type="NCBI Taxonomy" id="2897707"/>
    <lineage>
        <taxon>Bacteria</taxon>
        <taxon>Bacillati</taxon>
        <taxon>Bacillota</taxon>
        <taxon>Clostridia</taxon>
        <taxon>Eubacteriales</taxon>
        <taxon>Oscillospiraceae</taxon>
        <taxon>Merdimmobilis</taxon>
    </lineage>
</organism>
<comment type="caution">
    <text evidence="2">The sequence shown here is derived from an EMBL/GenBank/DDBJ whole genome shotgun (WGS) entry which is preliminary data.</text>
</comment>
<dbReference type="EMBL" id="JACJKY010000017">
    <property type="protein sequence ID" value="MBM6921481.1"/>
    <property type="molecule type" value="Genomic_DNA"/>
</dbReference>
<evidence type="ECO:0000313" key="2">
    <source>
        <dbReference type="EMBL" id="MBM6921481.1"/>
    </source>
</evidence>
<dbReference type="GO" id="GO:0005886">
    <property type="term" value="C:plasma membrane"/>
    <property type="evidence" value="ECO:0007669"/>
    <property type="project" value="TreeGrafter"/>
</dbReference>
<dbReference type="RefSeq" id="WP_204447455.1">
    <property type="nucleotide sequence ID" value="NZ_JACJKY010000017.1"/>
</dbReference>
<protein>
    <submittedName>
        <fullName evidence="2">YdcF family protein</fullName>
    </submittedName>
</protein>
<dbReference type="Gene3D" id="3.40.50.620">
    <property type="entry name" value="HUPs"/>
    <property type="match status" value="1"/>
</dbReference>
<dbReference type="AlphaFoldDB" id="A0A938X791"/>
<gene>
    <name evidence="2" type="ORF">H6A12_09970</name>
</gene>
<dbReference type="InterPro" id="IPR014729">
    <property type="entry name" value="Rossmann-like_a/b/a_fold"/>
</dbReference>
<dbReference type="Proteomes" id="UP000774750">
    <property type="component" value="Unassembled WGS sequence"/>
</dbReference>
<dbReference type="InterPro" id="IPR003848">
    <property type="entry name" value="DUF218"/>
</dbReference>
<dbReference type="InterPro" id="IPR051599">
    <property type="entry name" value="Cell_Envelope_Assoc"/>
</dbReference>
<feature type="domain" description="DUF218" evidence="1">
    <location>
        <begin position="24"/>
        <end position="171"/>
    </location>
</feature>
<reference evidence="2" key="2">
    <citation type="journal article" date="2021" name="Sci. Rep.">
        <title>The distribution of antibiotic resistance genes in chicken gut microbiota commensals.</title>
        <authorList>
            <person name="Juricova H."/>
            <person name="Matiasovicova J."/>
            <person name="Kubasova T."/>
            <person name="Cejkova D."/>
            <person name="Rychlik I."/>
        </authorList>
    </citation>
    <scope>NUCLEOTIDE SEQUENCE</scope>
    <source>
        <strain evidence="2">An559</strain>
    </source>
</reference>
<sequence>MKPPAVIREITSFIFREDEPQKADIIFIPGGAYAEIAEHAAELFHQSFAPVLLPSGKHSITNGSFLGARGPLASKYPGPYRTEWEFLSDVLKQNGVDQTAILKEDQATYTYQNAIFSREATDRAGIQVKKAILCCQAFHARRCLSYYQMLFPDTEFFVCPAVTRNISRDNWCETPEGVNLVMSELTKCGDQLKPSLISFLFS</sequence>
<evidence type="ECO:0000313" key="3">
    <source>
        <dbReference type="Proteomes" id="UP000774750"/>
    </source>
</evidence>
<dbReference type="Pfam" id="PF02698">
    <property type="entry name" value="DUF218"/>
    <property type="match status" value="1"/>
</dbReference>
<name>A0A938X791_9FIRM</name>
<dbReference type="CDD" id="cd06259">
    <property type="entry name" value="YdcF-like"/>
    <property type="match status" value="1"/>
</dbReference>
<proteinExistence type="predicted"/>
<accession>A0A938X791</accession>